<dbReference type="GO" id="GO:0016887">
    <property type="term" value="F:ATP hydrolysis activity"/>
    <property type="evidence" value="ECO:0007669"/>
    <property type="project" value="InterPro"/>
</dbReference>
<feature type="domain" description="ABC transporter" evidence="11">
    <location>
        <begin position="32"/>
        <end position="267"/>
    </location>
</feature>
<comment type="similarity">
    <text evidence="2">Belongs to the ABC transporter superfamily.</text>
</comment>
<dbReference type="AlphaFoldDB" id="A0A2I1I587"/>
<organism evidence="12 13">
    <name type="scientific">Schaalia turicensis</name>
    <dbReference type="NCBI Taxonomy" id="131111"/>
    <lineage>
        <taxon>Bacteria</taxon>
        <taxon>Bacillati</taxon>
        <taxon>Actinomycetota</taxon>
        <taxon>Actinomycetes</taxon>
        <taxon>Actinomycetales</taxon>
        <taxon>Actinomycetaceae</taxon>
        <taxon>Schaalia</taxon>
    </lineage>
</organism>
<dbReference type="InterPro" id="IPR003439">
    <property type="entry name" value="ABC_transporter-like_ATP-bd"/>
</dbReference>
<feature type="domain" description="ABC transporter" evidence="11">
    <location>
        <begin position="300"/>
        <end position="541"/>
    </location>
</feature>
<keyword evidence="3" id="KW-0813">Transport</keyword>
<evidence type="ECO:0000256" key="2">
    <source>
        <dbReference type="ARBA" id="ARBA00005417"/>
    </source>
</evidence>
<dbReference type="RefSeq" id="WP_101628069.1">
    <property type="nucleotide sequence ID" value="NZ_PKKJ01000004.1"/>
</dbReference>
<reference evidence="12 13" key="1">
    <citation type="submission" date="2017-12" db="EMBL/GenBank/DDBJ databases">
        <title>Phylogenetic diversity of female urinary microbiome.</title>
        <authorList>
            <person name="Thomas-White K."/>
            <person name="Wolfe A.J."/>
        </authorList>
    </citation>
    <scope>NUCLEOTIDE SEQUENCE [LARGE SCALE GENOMIC DNA]</scope>
    <source>
        <strain evidence="12 13">UMB0250</strain>
    </source>
</reference>
<feature type="transmembrane region" description="Helical" evidence="10">
    <location>
        <begin position="783"/>
        <end position="808"/>
    </location>
</feature>
<dbReference type="InterPro" id="IPR003593">
    <property type="entry name" value="AAA+_ATPase"/>
</dbReference>
<dbReference type="Gene3D" id="3.40.50.300">
    <property type="entry name" value="P-loop containing nucleotide triphosphate hydrolases"/>
    <property type="match status" value="2"/>
</dbReference>
<name>A0A2I1I587_9ACTO</name>
<keyword evidence="4 10" id="KW-0812">Transmembrane</keyword>
<dbReference type="PROSITE" id="PS00211">
    <property type="entry name" value="ABC_TRANSPORTER_1"/>
    <property type="match status" value="2"/>
</dbReference>
<evidence type="ECO:0000256" key="8">
    <source>
        <dbReference type="ARBA" id="ARBA00023136"/>
    </source>
</evidence>
<dbReference type="InterPro" id="IPR050095">
    <property type="entry name" value="ECF_ABC_transporter_ATP-bd"/>
</dbReference>
<evidence type="ECO:0000256" key="3">
    <source>
        <dbReference type="ARBA" id="ARBA00022448"/>
    </source>
</evidence>
<evidence type="ECO:0000256" key="5">
    <source>
        <dbReference type="ARBA" id="ARBA00022741"/>
    </source>
</evidence>
<feature type="transmembrane region" description="Helical" evidence="10">
    <location>
        <begin position="655"/>
        <end position="676"/>
    </location>
</feature>
<keyword evidence="8 10" id="KW-0472">Membrane</keyword>
<dbReference type="InterPro" id="IPR003339">
    <property type="entry name" value="ABC/ECF_trnsptr_transmembrane"/>
</dbReference>
<evidence type="ECO:0000256" key="1">
    <source>
        <dbReference type="ARBA" id="ARBA00004141"/>
    </source>
</evidence>
<dbReference type="Pfam" id="PF00005">
    <property type="entry name" value="ABC_tran"/>
    <property type="match status" value="2"/>
</dbReference>
<dbReference type="GO" id="GO:0042626">
    <property type="term" value="F:ATPase-coupled transmembrane transporter activity"/>
    <property type="evidence" value="ECO:0007669"/>
    <property type="project" value="TreeGrafter"/>
</dbReference>
<evidence type="ECO:0000256" key="4">
    <source>
        <dbReference type="ARBA" id="ARBA00022692"/>
    </source>
</evidence>
<feature type="region of interest" description="Disordered" evidence="9">
    <location>
        <begin position="528"/>
        <end position="557"/>
    </location>
</feature>
<dbReference type="PANTHER" id="PTHR43553">
    <property type="entry name" value="HEAVY METAL TRANSPORTER"/>
    <property type="match status" value="1"/>
</dbReference>
<dbReference type="OrthoDB" id="501320at2"/>
<feature type="transmembrane region" description="Helical" evidence="10">
    <location>
        <begin position="613"/>
        <end position="635"/>
    </location>
</feature>
<evidence type="ECO:0000313" key="13">
    <source>
        <dbReference type="Proteomes" id="UP000234545"/>
    </source>
</evidence>
<feature type="compositionally biased region" description="Basic and acidic residues" evidence="9">
    <location>
        <begin position="16"/>
        <end position="25"/>
    </location>
</feature>
<feature type="transmembrane region" description="Helical" evidence="10">
    <location>
        <begin position="573"/>
        <end position="601"/>
    </location>
</feature>
<dbReference type="GO" id="GO:0043190">
    <property type="term" value="C:ATP-binding cassette (ABC) transporter complex"/>
    <property type="evidence" value="ECO:0007669"/>
    <property type="project" value="TreeGrafter"/>
</dbReference>
<evidence type="ECO:0000256" key="10">
    <source>
        <dbReference type="SAM" id="Phobius"/>
    </source>
</evidence>
<dbReference type="GO" id="GO:0005524">
    <property type="term" value="F:ATP binding"/>
    <property type="evidence" value="ECO:0007669"/>
    <property type="project" value="UniProtKB-KW"/>
</dbReference>
<dbReference type="SMART" id="SM00382">
    <property type="entry name" value="AAA"/>
    <property type="match status" value="2"/>
</dbReference>
<feature type="region of interest" description="Disordered" evidence="9">
    <location>
        <begin position="1"/>
        <end position="27"/>
    </location>
</feature>
<protein>
    <submittedName>
        <fullName evidence="12">Cobalt ABC transporter</fullName>
    </submittedName>
</protein>
<evidence type="ECO:0000259" key="11">
    <source>
        <dbReference type="PROSITE" id="PS50893"/>
    </source>
</evidence>
<dbReference type="InterPro" id="IPR017871">
    <property type="entry name" value="ABC_transporter-like_CS"/>
</dbReference>
<dbReference type="InterPro" id="IPR015856">
    <property type="entry name" value="ABC_transpr_CbiO/EcfA_su"/>
</dbReference>
<dbReference type="SUPFAM" id="SSF52540">
    <property type="entry name" value="P-loop containing nucleoside triphosphate hydrolases"/>
    <property type="match status" value="2"/>
</dbReference>
<dbReference type="Pfam" id="PF02361">
    <property type="entry name" value="CbiQ"/>
    <property type="match status" value="1"/>
</dbReference>
<comment type="subcellular location">
    <subcellularLocation>
        <location evidence="1">Membrane</location>
        <topology evidence="1">Multi-pass membrane protein</topology>
    </subcellularLocation>
</comment>
<dbReference type="CDD" id="cd16914">
    <property type="entry name" value="EcfT"/>
    <property type="match status" value="1"/>
</dbReference>
<evidence type="ECO:0000256" key="7">
    <source>
        <dbReference type="ARBA" id="ARBA00022989"/>
    </source>
</evidence>
<sequence length="811" mass="86007">MSTNLPDPGIPASHSDSLRGEDAKAPRTPASVVIEDWGWRHGGRLKWTLDGVNLQINPGERVLVLGPSGSGKSTLMAGLAGLLGGEDEGEARGSLLVEGEKPENLRGRIGLMMQDPEAQVVLARVGDDVAFGMENLGVVREEIWPRVDAALEAVGLNVSRDRNTSMLSGGQKQRLALASILAMQPGLLLLDEPTANLDPEGVAGVRDAVERVLAVSGATMVVIEHRVDVWASLVDRVIVILDGAVAADGPIEQVLAEQGETLKQRGIWLPVDDVVAALGASEGENQALDNGGQTDSTPILSVRDLTIGYSPEHPVRTGISLDIPRGQSTCLVGANGAGKTTLALTLAGLLPQIEGTIRAAQKDGLPSESADPHEWRSKDLLGRISMVFQEPEYQFVSTTVRGELEIGPRQEGIDGDELVGLVDEHLAALGLAALADANPMTLSGGEKRRLSVASALISAPELLILDEPTFGQDRTTWLELVRLLRRAQALGTTLVSITHDPAFVEAMGQNVIDLGSVGVAPAGANSSLAPSIPTDEADHASSDATLEEKAEHSATEPTRPKRFIELVNPVTQVLSLILMTTPLILSIDVVSAGIALVLELLLLPVTHIRARTIAFRMIPLFLAAPLAALSMLLYANPAGEIFWSFGPAIISERSVWMAAGIFLRVLAIGMPAIVLLSRIDPTDMADGLAQILHVPARPVLATLAAARMTGLMTADWKGLEQARRIRGIGDAHKVVSLARGSFSLLVFALRRSAKLSLTMEARGFGATGPRTWARQSSMGVRDIIMLIVSILVPIIALSAAVYFGYFALIGR</sequence>
<keyword evidence="5" id="KW-0547">Nucleotide-binding</keyword>
<dbReference type="Proteomes" id="UP000234545">
    <property type="component" value="Unassembled WGS sequence"/>
</dbReference>
<comment type="caution">
    <text evidence="12">The sequence shown here is derived from an EMBL/GenBank/DDBJ whole genome shotgun (WGS) entry which is preliminary data.</text>
</comment>
<dbReference type="InterPro" id="IPR027417">
    <property type="entry name" value="P-loop_NTPase"/>
</dbReference>
<keyword evidence="7 10" id="KW-1133">Transmembrane helix</keyword>
<feature type="compositionally biased region" description="Basic and acidic residues" evidence="9">
    <location>
        <begin position="536"/>
        <end position="557"/>
    </location>
</feature>
<evidence type="ECO:0000313" key="12">
    <source>
        <dbReference type="EMBL" id="PKY66305.1"/>
    </source>
</evidence>
<dbReference type="PROSITE" id="PS50893">
    <property type="entry name" value="ABC_TRANSPORTER_2"/>
    <property type="match status" value="2"/>
</dbReference>
<dbReference type="PANTHER" id="PTHR43553:SF24">
    <property type="entry name" value="ENERGY-COUPLING FACTOR TRANSPORTER ATP-BINDING PROTEIN ECFA1"/>
    <property type="match status" value="1"/>
</dbReference>
<gene>
    <name evidence="12" type="ORF">CYJ25_04840</name>
</gene>
<dbReference type="CDD" id="cd03225">
    <property type="entry name" value="ABC_cobalt_CbiO_domain1"/>
    <property type="match status" value="2"/>
</dbReference>
<evidence type="ECO:0000256" key="9">
    <source>
        <dbReference type="SAM" id="MobiDB-lite"/>
    </source>
</evidence>
<dbReference type="EMBL" id="PKKJ01000004">
    <property type="protein sequence ID" value="PKY66305.1"/>
    <property type="molecule type" value="Genomic_DNA"/>
</dbReference>
<accession>A0A2I1I587</accession>
<evidence type="ECO:0000256" key="6">
    <source>
        <dbReference type="ARBA" id="ARBA00022840"/>
    </source>
</evidence>
<proteinExistence type="inferred from homology"/>
<keyword evidence="6" id="KW-0067">ATP-binding</keyword>